<sequence length="130" mass="13540">MKNENRTATQRLGRTARAIAAAGIGLGIALASAGMASAEPQTEAEIKAGCKEAGGRYTTTSSPKGRVSECVIKYSHGTEIDVYVDGEWINTLHESKPVIPTPPQVSNPDLAPSSAPPPPPVQNPVLVPKV</sequence>
<dbReference type="Proteomes" id="UP000192411">
    <property type="component" value="Unassembled WGS sequence"/>
</dbReference>
<dbReference type="OrthoDB" id="4774414at2"/>
<evidence type="ECO:0000256" key="1">
    <source>
        <dbReference type="SAM" id="MobiDB-lite"/>
    </source>
</evidence>
<keyword evidence="2" id="KW-0732">Signal</keyword>
<dbReference type="EMBL" id="MVIM01000008">
    <property type="protein sequence ID" value="ORB64269.1"/>
    <property type="molecule type" value="Genomic_DNA"/>
</dbReference>
<reference evidence="3 4" key="1">
    <citation type="submission" date="2017-02" db="EMBL/GenBank/DDBJ databases">
        <title>The new phylogeny of genus Mycobacterium.</title>
        <authorList>
            <person name="Tortoli E."/>
            <person name="Trovato A."/>
            <person name="Cirillo D.M."/>
        </authorList>
    </citation>
    <scope>NUCLEOTIDE SEQUENCE [LARGE SCALE GENOMIC DNA]</scope>
    <source>
        <strain evidence="3 4">DSM 44338</strain>
    </source>
</reference>
<evidence type="ECO:0008006" key="5">
    <source>
        <dbReference type="Google" id="ProtNLM"/>
    </source>
</evidence>
<name>A0A1X0JMV9_9MYCO</name>
<dbReference type="STRING" id="75922.BST47_16930"/>
<feature type="chain" id="PRO_5012913597" description="DUF4333 domain-containing protein" evidence="2">
    <location>
        <begin position="39"/>
        <end position="130"/>
    </location>
</feature>
<keyword evidence="4" id="KW-1185">Reference proteome</keyword>
<organism evidence="3 4">
    <name type="scientific">Mycolicibacterium tusciae</name>
    <dbReference type="NCBI Taxonomy" id="75922"/>
    <lineage>
        <taxon>Bacteria</taxon>
        <taxon>Bacillati</taxon>
        <taxon>Actinomycetota</taxon>
        <taxon>Actinomycetes</taxon>
        <taxon>Mycobacteriales</taxon>
        <taxon>Mycobacteriaceae</taxon>
        <taxon>Mycolicibacterium</taxon>
    </lineage>
</organism>
<proteinExistence type="predicted"/>
<evidence type="ECO:0000256" key="2">
    <source>
        <dbReference type="SAM" id="SignalP"/>
    </source>
</evidence>
<comment type="caution">
    <text evidence="3">The sequence shown here is derived from an EMBL/GenBank/DDBJ whole genome shotgun (WGS) entry which is preliminary data.</text>
</comment>
<accession>A0A1X0JMV9</accession>
<protein>
    <recommendedName>
        <fullName evidence="5">DUF4333 domain-containing protein</fullName>
    </recommendedName>
</protein>
<feature type="region of interest" description="Disordered" evidence="1">
    <location>
        <begin position="94"/>
        <end position="130"/>
    </location>
</feature>
<dbReference type="AlphaFoldDB" id="A0A1X0JMV9"/>
<dbReference type="RefSeq" id="WP_083126692.1">
    <property type="nucleotide sequence ID" value="NZ_MVIM01000008.1"/>
</dbReference>
<evidence type="ECO:0000313" key="3">
    <source>
        <dbReference type="EMBL" id="ORB64269.1"/>
    </source>
</evidence>
<feature type="signal peptide" evidence="2">
    <location>
        <begin position="1"/>
        <end position="38"/>
    </location>
</feature>
<gene>
    <name evidence="3" type="ORF">BST47_16930</name>
</gene>
<evidence type="ECO:0000313" key="4">
    <source>
        <dbReference type="Proteomes" id="UP000192411"/>
    </source>
</evidence>